<sequence>MADGVFRDGLLAGKVAFISGGSSGINLGIAEAFVKAGAKVAINGRNVEKLEGAVKGLQAHGTAMGVAADVRDYAAVEKALQTVREAYGELDIVVCGAAGNFPAPALGMSSNGFKAVMDIDVLGTFNLTRAAFEHLRKPGASIINISAPQAYLPMAMQAHVCAAKAGVDQLTRVLAIEWGGSGVRVNSITPGPIDDTEGMRRLAPSDEGRDKLAQVLPLQRFGKKQDIAQLALFLASEGSAYITGSIMVCDGGQSLLGGGALMAALGMA</sequence>
<dbReference type="RefSeq" id="WP_013938464.1">
    <property type="nucleotide sequence ID" value="NZ_CP022203.1"/>
</dbReference>
<name>A0A250K2Z0_9BACT</name>
<evidence type="ECO:0000313" key="5">
    <source>
        <dbReference type="Proteomes" id="UP000217343"/>
    </source>
</evidence>
<keyword evidence="2" id="KW-0521">NADP</keyword>
<dbReference type="GO" id="GO:0008670">
    <property type="term" value="F:2,4-dienoyl-CoA reductase (NADPH) activity"/>
    <property type="evidence" value="ECO:0007669"/>
    <property type="project" value="InterPro"/>
</dbReference>
<organism evidence="4 5">
    <name type="scientific">Corallococcus macrosporus DSM 14697</name>
    <dbReference type="NCBI Taxonomy" id="1189310"/>
    <lineage>
        <taxon>Bacteria</taxon>
        <taxon>Pseudomonadati</taxon>
        <taxon>Myxococcota</taxon>
        <taxon>Myxococcia</taxon>
        <taxon>Myxococcales</taxon>
        <taxon>Cystobacterineae</taxon>
        <taxon>Myxococcaceae</taxon>
        <taxon>Corallococcus</taxon>
    </lineage>
</organism>
<dbReference type="KEGG" id="mmas:MYMAC_005625"/>
<evidence type="ECO:0000256" key="1">
    <source>
        <dbReference type="ARBA" id="ARBA00006484"/>
    </source>
</evidence>
<dbReference type="PANTHER" id="PTHR43296:SF2">
    <property type="entry name" value="PEROXISOMAL 2,4-DIENOYL-COA REDUCTASE [(3E)-ENOYL-COA-PRODUCING]"/>
    <property type="match status" value="1"/>
</dbReference>
<evidence type="ECO:0000256" key="3">
    <source>
        <dbReference type="ARBA" id="ARBA00023002"/>
    </source>
</evidence>
<dbReference type="InterPro" id="IPR045017">
    <property type="entry name" value="DECR2-like"/>
</dbReference>
<keyword evidence="5" id="KW-1185">Reference proteome</keyword>
<dbReference type="Proteomes" id="UP000217343">
    <property type="component" value="Chromosome"/>
</dbReference>
<keyword evidence="3" id="KW-0560">Oxidoreductase</keyword>
<dbReference type="SUPFAM" id="SSF51735">
    <property type="entry name" value="NAD(P)-binding Rossmann-fold domains"/>
    <property type="match status" value="1"/>
</dbReference>
<comment type="similarity">
    <text evidence="1">Belongs to the short-chain dehydrogenases/reductases (SDR) family.</text>
</comment>
<evidence type="ECO:0000313" key="4">
    <source>
        <dbReference type="EMBL" id="ATB49971.1"/>
    </source>
</evidence>
<dbReference type="EMBL" id="CP022203">
    <property type="protein sequence ID" value="ATB49971.1"/>
    <property type="molecule type" value="Genomic_DNA"/>
</dbReference>
<dbReference type="Gene3D" id="3.40.50.720">
    <property type="entry name" value="NAD(P)-binding Rossmann-like Domain"/>
    <property type="match status" value="1"/>
</dbReference>
<dbReference type="PRINTS" id="PR00081">
    <property type="entry name" value="GDHRDH"/>
</dbReference>
<accession>A0A250K2Z0</accession>
<protein>
    <submittedName>
        <fullName evidence="4">Short-chain dehydrogenase</fullName>
    </submittedName>
</protein>
<dbReference type="Pfam" id="PF13561">
    <property type="entry name" value="adh_short_C2"/>
    <property type="match status" value="1"/>
</dbReference>
<dbReference type="InterPro" id="IPR036291">
    <property type="entry name" value="NAD(P)-bd_dom_sf"/>
</dbReference>
<evidence type="ECO:0000256" key="2">
    <source>
        <dbReference type="ARBA" id="ARBA00022857"/>
    </source>
</evidence>
<dbReference type="OrthoDB" id="9789398at2"/>
<proteinExistence type="inferred from homology"/>
<dbReference type="GO" id="GO:0009062">
    <property type="term" value="P:fatty acid catabolic process"/>
    <property type="evidence" value="ECO:0007669"/>
    <property type="project" value="InterPro"/>
</dbReference>
<dbReference type="FunFam" id="3.40.50.720:FF:000084">
    <property type="entry name" value="Short-chain dehydrogenase reductase"/>
    <property type="match status" value="1"/>
</dbReference>
<dbReference type="NCBIfam" id="NF005752">
    <property type="entry name" value="PRK07576.1"/>
    <property type="match status" value="1"/>
</dbReference>
<reference evidence="4 5" key="1">
    <citation type="submission" date="2017-06" db="EMBL/GenBank/DDBJ databases">
        <title>Sequencing and comparative analysis of myxobacterial genomes.</title>
        <authorList>
            <person name="Rupp O."/>
            <person name="Goesmann A."/>
            <person name="Sogaard-Andersen L."/>
        </authorList>
    </citation>
    <scope>NUCLEOTIDE SEQUENCE [LARGE SCALE GENOMIC DNA]</scope>
    <source>
        <strain evidence="4 5">DSM 14697</strain>
    </source>
</reference>
<gene>
    <name evidence="4" type="ORF">MYMAC_005625</name>
</gene>
<dbReference type="InterPro" id="IPR002347">
    <property type="entry name" value="SDR_fam"/>
</dbReference>
<dbReference type="AlphaFoldDB" id="A0A250K2Z0"/>
<dbReference type="CDD" id="cd05369">
    <property type="entry name" value="TER_DECR_SDR_a"/>
    <property type="match status" value="1"/>
</dbReference>
<dbReference type="PANTHER" id="PTHR43296">
    <property type="entry name" value="PEROXISOMAL 2,4-DIENOYL-COA REDUCTASE"/>
    <property type="match status" value="1"/>
</dbReference>